<dbReference type="EMBL" id="JAANXD010000001">
    <property type="protein sequence ID" value="MBS1256975.1"/>
    <property type="molecule type" value="Genomic_DNA"/>
</dbReference>
<evidence type="ECO:0000259" key="1">
    <source>
        <dbReference type="PROSITE" id="PS50943"/>
    </source>
</evidence>
<organism evidence="2 3">
    <name type="scientific">Candidatus Scalindua arabica</name>
    <dbReference type="NCBI Taxonomy" id="1127984"/>
    <lineage>
        <taxon>Bacteria</taxon>
        <taxon>Pseudomonadati</taxon>
        <taxon>Planctomycetota</taxon>
        <taxon>Candidatus Brocadiia</taxon>
        <taxon>Candidatus Brocadiales</taxon>
        <taxon>Candidatus Scalinduaceae</taxon>
        <taxon>Candidatus Scalindua</taxon>
    </lineage>
</organism>
<accession>A0A941W2Z2</accession>
<dbReference type="Gene3D" id="1.10.260.40">
    <property type="entry name" value="lambda repressor-like DNA-binding domains"/>
    <property type="match status" value="1"/>
</dbReference>
<protein>
    <recommendedName>
        <fullName evidence="1">HTH cro/C1-type domain-containing protein</fullName>
    </recommendedName>
</protein>
<name>A0A941W2Z2_9BACT</name>
<dbReference type="Proteomes" id="UP000722750">
    <property type="component" value="Unassembled WGS sequence"/>
</dbReference>
<dbReference type="GO" id="GO:0003677">
    <property type="term" value="F:DNA binding"/>
    <property type="evidence" value="ECO:0007669"/>
    <property type="project" value="InterPro"/>
</dbReference>
<feature type="domain" description="HTH cro/C1-type" evidence="1">
    <location>
        <begin position="1"/>
        <end position="35"/>
    </location>
</feature>
<comment type="caution">
    <text evidence="2">The sequence shown here is derived from an EMBL/GenBank/DDBJ whole genome shotgun (WGS) entry which is preliminary data.</text>
</comment>
<sequence>MSQSNISALETNTRNIGRDRALVLAKALKVHPAVILFPDYCMEAVA</sequence>
<dbReference type="InterPro" id="IPR010982">
    <property type="entry name" value="Lambda_DNA-bd_dom_sf"/>
</dbReference>
<dbReference type="SUPFAM" id="SSF47413">
    <property type="entry name" value="lambda repressor-like DNA-binding domains"/>
    <property type="match status" value="1"/>
</dbReference>
<evidence type="ECO:0000313" key="2">
    <source>
        <dbReference type="EMBL" id="MBS1256975.1"/>
    </source>
</evidence>
<evidence type="ECO:0000313" key="3">
    <source>
        <dbReference type="Proteomes" id="UP000722750"/>
    </source>
</evidence>
<reference evidence="2" key="1">
    <citation type="journal article" date="2021" name="ISME J.">
        <title>Fine-scale metabolic discontinuity in a stratified prokaryote microbiome of a Red Sea deep halocline.</title>
        <authorList>
            <person name="Michoud G."/>
            <person name="Ngugi D.K."/>
            <person name="Barozzi A."/>
            <person name="Merlino G."/>
            <person name="Calleja M.L."/>
            <person name="Delgado-Huertas A."/>
            <person name="Moran X.A.G."/>
            <person name="Daffonchio D."/>
        </authorList>
    </citation>
    <scope>NUCLEOTIDE SEQUENCE</scope>
    <source>
        <strain evidence="2">SuakinDeep_MAG55_1</strain>
    </source>
</reference>
<dbReference type="PROSITE" id="PS50943">
    <property type="entry name" value="HTH_CROC1"/>
    <property type="match status" value="1"/>
</dbReference>
<gene>
    <name evidence="2" type="ORF">MAG551_00010</name>
</gene>
<proteinExistence type="predicted"/>
<dbReference type="CDD" id="cd00093">
    <property type="entry name" value="HTH_XRE"/>
    <property type="match status" value="1"/>
</dbReference>
<dbReference type="InterPro" id="IPR001387">
    <property type="entry name" value="Cro/C1-type_HTH"/>
</dbReference>
<dbReference type="AlphaFoldDB" id="A0A941W2Z2"/>